<evidence type="ECO:0000313" key="2">
    <source>
        <dbReference type="Proteomes" id="UP000698924"/>
    </source>
</evidence>
<keyword evidence="2" id="KW-1185">Reference proteome</keyword>
<name>A0AA41D9U8_9BACT</name>
<dbReference type="Pfam" id="PF12954">
    <property type="entry name" value="DUF3843"/>
    <property type="match status" value="2"/>
</dbReference>
<dbReference type="EMBL" id="JACJMO010000001">
    <property type="protein sequence ID" value="MBM6856200.1"/>
    <property type="molecule type" value="Genomic_DNA"/>
</dbReference>
<proteinExistence type="predicted"/>
<dbReference type="RefSeq" id="WP_204970789.1">
    <property type="nucleotide sequence ID" value="NZ_JAAZTS010000001.1"/>
</dbReference>
<dbReference type="Proteomes" id="UP000698924">
    <property type="component" value="Unassembled WGS sequence"/>
</dbReference>
<reference evidence="1 2" key="1">
    <citation type="journal article" date="2021" name="Sci. Rep.">
        <title>The distribution of antibiotic resistance genes in chicken gut microbiota commensals.</title>
        <authorList>
            <person name="Juricova H."/>
            <person name="Matiasovicova J."/>
            <person name="Kubasova T."/>
            <person name="Cejkova D."/>
            <person name="Rychlik I."/>
        </authorList>
    </citation>
    <scope>NUCLEOTIDE SEQUENCE [LARGE SCALE GENOMIC DNA]</scope>
    <source>
        <strain evidence="1 2">An421</strain>
    </source>
</reference>
<organism evidence="1 2">
    <name type="scientific">Caecibacteroides pullorum</name>
    <dbReference type="NCBI Taxonomy" id="2725562"/>
    <lineage>
        <taxon>Bacteria</taxon>
        <taxon>Pseudomonadati</taxon>
        <taxon>Bacteroidota</taxon>
        <taxon>Bacteroidia</taxon>
        <taxon>Bacteroidales</taxon>
        <taxon>Bacteroidaceae</taxon>
        <taxon>Caecibacteroides</taxon>
    </lineage>
</organism>
<gene>
    <name evidence="1" type="ORF">H6D15_01045</name>
</gene>
<evidence type="ECO:0000313" key="1">
    <source>
        <dbReference type="EMBL" id="MBM6856200.1"/>
    </source>
</evidence>
<dbReference type="AlphaFoldDB" id="A0AA41D9U8"/>
<protein>
    <submittedName>
        <fullName evidence="1">DUF3843 family protein</fullName>
    </submittedName>
</protein>
<sequence>MKTTSTIYMKRWLEANGRTRTLPGDSWYLNFTNEMLPLIAASPLFANKTADKITKTVLDITLYFQDAIAQTGGWKAFTTRYGTLYGQPLPFYPCTSYIDDEINWDDVCFLLWKNLSDVHPSFYFQNPSEKSLLTLARQLYDRMDSLFEEAPINEISSPETWVMDLNLLEIPFVPLPEVTPDSRLTKDVERCLQYSQGNPLLYFATYEELRVFLIGTLEWEDHPDGILADLKAEKDFVVYANTKGMLLAPGVAACFRDSHNPAYDAQTATAEGYELFCLPGRCPFDLLKYGMQNNLLCDVALPFNRGREILQQNWDFIARYFLGEYYEGD</sequence>
<dbReference type="InterPro" id="IPR024214">
    <property type="entry name" value="DUF3843"/>
</dbReference>
<comment type="caution">
    <text evidence="1">The sequence shown here is derived from an EMBL/GenBank/DDBJ whole genome shotgun (WGS) entry which is preliminary data.</text>
</comment>
<accession>A0AA41D9U8</accession>